<evidence type="ECO:0000256" key="10">
    <source>
        <dbReference type="ARBA" id="ARBA00022737"/>
    </source>
</evidence>
<evidence type="ECO:0000256" key="6">
    <source>
        <dbReference type="ARBA" id="ARBA00022606"/>
    </source>
</evidence>
<dbReference type="InterPro" id="IPR000014">
    <property type="entry name" value="PAS"/>
</dbReference>
<evidence type="ECO:0000256" key="15">
    <source>
        <dbReference type="ARBA" id="ARBA00023026"/>
    </source>
</evidence>
<dbReference type="GO" id="GO:0004673">
    <property type="term" value="F:protein histidine kinase activity"/>
    <property type="evidence" value="ECO:0007669"/>
    <property type="project" value="UniProtKB-EC"/>
</dbReference>
<evidence type="ECO:0000259" key="18">
    <source>
        <dbReference type="PROSITE" id="PS50113"/>
    </source>
</evidence>
<dbReference type="Gene3D" id="3.30.565.10">
    <property type="entry name" value="Histidine kinase-like ATPase, C-terminal domain"/>
    <property type="match status" value="1"/>
</dbReference>
<evidence type="ECO:0000256" key="3">
    <source>
        <dbReference type="ARBA" id="ARBA00021740"/>
    </source>
</evidence>
<dbReference type="CDD" id="cd00130">
    <property type="entry name" value="PAS"/>
    <property type="match status" value="2"/>
</dbReference>
<keyword evidence="15" id="KW-0843">Virulence</keyword>
<dbReference type="InterPro" id="IPR000700">
    <property type="entry name" value="PAS-assoc_C"/>
</dbReference>
<dbReference type="PROSITE" id="PS50112">
    <property type="entry name" value="PAS"/>
    <property type="match status" value="1"/>
</dbReference>
<keyword evidence="14" id="KW-0157">Chromophore</keyword>
<evidence type="ECO:0000256" key="7">
    <source>
        <dbReference type="ARBA" id="ARBA00022630"/>
    </source>
</evidence>
<evidence type="ECO:0000256" key="2">
    <source>
        <dbReference type="ARBA" id="ARBA00012438"/>
    </source>
</evidence>
<keyword evidence="12 19" id="KW-0418">Kinase</keyword>
<dbReference type="InterPro" id="IPR035965">
    <property type="entry name" value="PAS-like_dom_sf"/>
</dbReference>
<comment type="caution">
    <text evidence="19">The sequence shown here is derived from an EMBL/GenBank/DDBJ whole genome shotgun (WGS) entry which is preliminary data.</text>
</comment>
<dbReference type="NCBIfam" id="TIGR00229">
    <property type="entry name" value="sensory_box"/>
    <property type="match status" value="2"/>
</dbReference>
<evidence type="ECO:0000256" key="14">
    <source>
        <dbReference type="ARBA" id="ARBA00022991"/>
    </source>
</evidence>
<evidence type="ECO:0000256" key="1">
    <source>
        <dbReference type="ARBA" id="ARBA00000085"/>
    </source>
</evidence>
<dbReference type="RefSeq" id="WP_203274763.1">
    <property type="nucleotide sequence ID" value="NZ_JAFBID010000078.1"/>
</dbReference>
<dbReference type="Gene3D" id="2.10.70.100">
    <property type="match status" value="1"/>
</dbReference>
<evidence type="ECO:0000256" key="11">
    <source>
        <dbReference type="ARBA" id="ARBA00022741"/>
    </source>
</evidence>
<keyword evidence="20" id="KW-1185">Reference proteome</keyword>
<reference evidence="19 20" key="1">
    <citation type="submission" date="2024-09" db="EMBL/GenBank/DDBJ databases">
        <title>Nodulacao em especies de Leguminosae Basais da Amazonia e Caracterizacao dos Rizobios e Bacterias Associadas aos Nodulos.</title>
        <authorList>
            <person name="Jambeiro I.C.A."/>
            <person name="Lopes I.S."/>
            <person name="Aguiar E.R.G.R."/>
            <person name="Santos A.F.J."/>
            <person name="Dos Santos J.M.F."/>
            <person name="Gross E."/>
        </authorList>
    </citation>
    <scope>NUCLEOTIDE SEQUENCE [LARGE SCALE GENOMIC DNA]</scope>
    <source>
        <strain evidence="19 20">BRUESC1165</strain>
    </source>
</reference>
<keyword evidence="4" id="KW-0600">Photoreceptor protein</keyword>
<keyword evidence="7" id="KW-0285">Flavoprotein</keyword>
<feature type="domain" description="PAC" evidence="18">
    <location>
        <begin position="214"/>
        <end position="267"/>
    </location>
</feature>
<evidence type="ECO:0000256" key="4">
    <source>
        <dbReference type="ARBA" id="ARBA00022543"/>
    </source>
</evidence>
<dbReference type="SMART" id="SM00091">
    <property type="entry name" value="PAS"/>
    <property type="match status" value="2"/>
</dbReference>
<sequence length="464" mass="51003">MTSFASTGTVDSGRQVHFQAQLLNAVEQAIIATDLAGVVTYWNRCAERLYGWAAEEALGRNILELNIPPEGLPQAEEIMDCLRAGKMWSGDVILRHKDGHSFPVQVTDSPVLDDGGQMVGIVGISMEIGDRVRTLAALTSSEERLRIAQHAGGIGTFEWNIRSGEVMVTEEFCRIWGIGQHTSIRVGAFEEFTHPDDRDLLATSLARPLEDLIGYTEYRIIRQDDRQVRWLARRGEIVRNEAGEPSRVIGAVYDITDRKRAEEQRQLLMQELAHRVKNTLAMVQAISTQTMRSAASLEEAGTIFGERLTALARANDTLLQENWSSASIRVIVEGAIQSHNDHGRIHCSGPDIRLGPKAALALSLALHELCTNAAKYGALSMETGQVEITWHVAGDKDAALFRFRWQESGGPPVKAPERKGFGSRLIERSLAGSFGGQAGIRYEPTGIVWSIETPLSALQEPSSG</sequence>
<feature type="domain" description="PAC" evidence="18">
    <location>
        <begin position="88"/>
        <end position="140"/>
    </location>
</feature>
<dbReference type="SUPFAM" id="SSF55785">
    <property type="entry name" value="PYP-like sensor domain (PAS domain)"/>
    <property type="match status" value="2"/>
</dbReference>
<dbReference type="PROSITE" id="PS50113">
    <property type="entry name" value="PAC"/>
    <property type="match status" value="2"/>
</dbReference>
<dbReference type="Pfam" id="PF07536">
    <property type="entry name" value="HWE_HK"/>
    <property type="match status" value="1"/>
</dbReference>
<keyword evidence="11" id="KW-0547">Nucleotide-binding</keyword>
<dbReference type="Proteomes" id="UP001593940">
    <property type="component" value="Unassembled WGS sequence"/>
</dbReference>
<protein>
    <recommendedName>
        <fullName evidence="3">Blue-light-activated histidine kinase</fullName>
        <ecNumber evidence="2">2.7.13.3</ecNumber>
    </recommendedName>
</protein>
<dbReference type="SMART" id="SM00086">
    <property type="entry name" value="PAC"/>
    <property type="match status" value="2"/>
</dbReference>
<evidence type="ECO:0000256" key="8">
    <source>
        <dbReference type="ARBA" id="ARBA00022643"/>
    </source>
</evidence>
<accession>A0ABV6Y9R5</accession>
<evidence type="ECO:0000256" key="5">
    <source>
        <dbReference type="ARBA" id="ARBA00022553"/>
    </source>
</evidence>
<keyword evidence="8" id="KW-0288">FMN</keyword>
<dbReference type="Gene3D" id="3.30.450.20">
    <property type="entry name" value="PAS domain"/>
    <property type="match status" value="2"/>
</dbReference>
<evidence type="ECO:0000259" key="17">
    <source>
        <dbReference type="PROSITE" id="PS50112"/>
    </source>
</evidence>
<dbReference type="EMBL" id="JBHOMY010000039">
    <property type="protein sequence ID" value="MFC1457999.1"/>
    <property type="molecule type" value="Genomic_DNA"/>
</dbReference>
<dbReference type="Pfam" id="PF08447">
    <property type="entry name" value="PAS_3"/>
    <property type="match status" value="1"/>
</dbReference>
<keyword evidence="9 19" id="KW-0808">Transferase</keyword>
<organism evidence="19 20">
    <name type="scientific">Microvirga arabica</name>
    <dbReference type="NCBI Taxonomy" id="1128671"/>
    <lineage>
        <taxon>Bacteria</taxon>
        <taxon>Pseudomonadati</taxon>
        <taxon>Pseudomonadota</taxon>
        <taxon>Alphaproteobacteria</taxon>
        <taxon>Hyphomicrobiales</taxon>
        <taxon>Methylobacteriaceae</taxon>
        <taxon>Microvirga</taxon>
    </lineage>
</organism>
<keyword evidence="5" id="KW-0597">Phosphoprotein</keyword>
<keyword evidence="10" id="KW-0677">Repeat</keyword>
<dbReference type="Pfam" id="PF00989">
    <property type="entry name" value="PAS"/>
    <property type="match status" value="1"/>
</dbReference>
<dbReference type="SMART" id="SM00911">
    <property type="entry name" value="HWE_HK"/>
    <property type="match status" value="1"/>
</dbReference>
<comment type="catalytic activity">
    <reaction evidence="1">
        <text>ATP + protein L-histidine = ADP + protein N-phospho-L-histidine.</text>
        <dbReference type="EC" id="2.7.13.3"/>
    </reaction>
</comment>
<feature type="domain" description="PAS" evidence="17">
    <location>
        <begin position="21"/>
        <end position="86"/>
    </location>
</feature>
<keyword evidence="6" id="KW-0716">Sensory transduction</keyword>
<evidence type="ECO:0000313" key="20">
    <source>
        <dbReference type="Proteomes" id="UP001593940"/>
    </source>
</evidence>
<dbReference type="InterPro" id="IPR001610">
    <property type="entry name" value="PAC"/>
</dbReference>
<dbReference type="InterPro" id="IPR013655">
    <property type="entry name" value="PAS_fold_3"/>
</dbReference>
<name>A0ABV6Y9R5_9HYPH</name>
<dbReference type="PANTHER" id="PTHR41523">
    <property type="entry name" value="TWO-COMPONENT SYSTEM SENSOR PROTEIN"/>
    <property type="match status" value="1"/>
</dbReference>
<keyword evidence="13" id="KW-0067">ATP-binding</keyword>
<dbReference type="EC" id="2.7.13.3" evidence="2"/>
<dbReference type="InterPro" id="IPR011102">
    <property type="entry name" value="Sig_transdc_His_kinase_HWE"/>
</dbReference>
<keyword evidence="16" id="KW-0675">Receptor</keyword>
<evidence type="ECO:0000256" key="12">
    <source>
        <dbReference type="ARBA" id="ARBA00022777"/>
    </source>
</evidence>
<proteinExistence type="predicted"/>
<gene>
    <name evidence="19" type="ORF">ACETIH_15035</name>
</gene>
<evidence type="ECO:0000256" key="13">
    <source>
        <dbReference type="ARBA" id="ARBA00022840"/>
    </source>
</evidence>
<dbReference type="InterPro" id="IPR013767">
    <property type="entry name" value="PAS_fold"/>
</dbReference>
<evidence type="ECO:0000256" key="16">
    <source>
        <dbReference type="ARBA" id="ARBA00023170"/>
    </source>
</evidence>
<evidence type="ECO:0000256" key="9">
    <source>
        <dbReference type="ARBA" id="ARBA00022679"/>
    </source>
</evidence>
<evidence type="ECO:0000313" key="19">
    <source>
        <dbReference type="EMBL" id="MFC1457999.1"/>
    </source>
</evidence>
<dbReference type="PANTHER" id="PTHR41523:SF8">
    <property type="entry name" value="ETHYLENE RESPONSE SENSOR PROTEIN"/>
    <property type="match status" value="1"/>
</dbReference>
<dbReference type="InterPro" id="IPR036890">
    <property type="entry name" value="HATPase_C_sf"/>
</dbReference>